<feature type="domain" description="Glyoxalase-like" evidence="1">
    <location>
        <begin position="10"/>
        <end position="153"/>
    </location>
</feature>
<reference evidence="2 3" key="1">
    <citation type="submission" date="2019-12" db="EMBL/GenBank/DDBJ databases">
        <title>Whole genome shotgun sequence of Streptomyces tubercidicus NBRC 13090.</title>
        <authorList>
            <person name="Ichikawa N."/>
            <person name="Kimura A."/>
            <person name="Kitahashi Y."/>
            <person name="Komaki H."/>
            <person name="Tamura T."/>
        </authorList>
    </citation>
    <scope>NUCLEOTIDE SEQUENCE [LARGE SCALE GENOMIC DNA]</scope>
    <source>
        <strain evidence="2 3">NBRC 13090</strain>
    </source>
</reference>
<dbReference type="EMBL" id="BLIR01000001">
    <property type="protein sequence ID" value="GFE36210.1"/>
    <property type="molecule type" value="Genomic_DNA"/>
</dbReference>
<keyword evidence="3" id="KW-1185">Reference proteome</keyword>
<sequence>MTATPVHWKLVIDAHDPHAQADFWAAALHYEVEDHSVLIAKLLDLDAIPPGILLDHHDRRAWRDAAAVRHPDDPYDPESGAGRGRRLLFNRIPRAEEKTAKNRLHIDLHGPAGERDSEVERLHALGARVERQVREQGGEWVVMTDPEGNEFCVH</sequence>
<dbReference type="InterPro" id="IPR029068">
    <property type="entry name" value="Glyas_Bleomycin-R_OHBP_Dase"/>
</dbReference>
<proteinExistence type="predicted"/>
<evidence type="ECO:0000313" key="3">
    <source>
        <dbReference type="Proteomes" id="UP000431826"/>
    </source>
</evidence>
<dbReference type="InterPro" id="IPR041581">
    <property type="entry name" value="Glyoxalase_6"/>
</dbReference>
<dbReference type="SUPFAM" id="SSF54593">
    <property type="entry name" value="Glyoxalase/Bleomycin resistance protein/Dihydroxybiphenyl dioxygenase"/>
    <property type="match status" value="1"/>
</dbReference>
<dbReference type="Gene3D" id="3.10.180.10">
    <property type="entry name" value="2,3-Dihydroxybiphenyl 1,2-Dioxygenase, domain 1"/>
    <property type="match status" value="1"/>
</dbReference>
<dbReference type="PANTHER" id="PTHR35908:SF1">
    <property type="entry name" value="CONSERVED PROTEIN"/>
    <property type="match status" value="1"/>
</dbReference>
<evidence type="ECO:0000259" key="1">
    <source>
        <dbReference type="Pfam" id="PF18029"/>
    </source>
</evidence>
<gene>
    <name evidence="2" type="ORF">Stube_08830</name>
</gene>
<dbReference type="OrthoDB" id="5524593at2"/>
<evidence type="ECO:0000313" key="2">
    <source>
        <dbReference type="EMBL" id="GFE36210.1"/>
    </source>
</evidence>
<dbReference type="RefSeq" id="WP_159742554.1">
    <property type="nucleotide sequence ID" value="NZ_BLIR01000001.1"/>
</dbReference>
<dbReference type="AlphaFoldDB" id="A0A640UKZ5"/>
<protein>
    <recommendedName>
        <fullName evidence="1">Glyoxalase-like domain-containing protein</fullName>
    </recommendedName>
</protein>
<name>A0A640UKZ5_9ACTN</name>
<dbReference type="Proteomes" id="UP000431826">
    <property type="component" value="Unassembled WGS sequence"/>
</dbReference>
<dbReference type="Pfam" id="PF18029">
    <property type="entry name" value="Glyoxalase_6"/>
    <property type="match status" value="1"/>
</dbReference>
<dbReference type="GeneID" id="96282056"/>
<organism evidence="2 3">
    <name type="scientific">Streptomyces tubercidicus</name>
    <dbReference type="NCBI Taxonomy" id="47759"/>
    <lineage>
        <taxon>Bacteria</taxon>
        <taxon>Bacillati</taxon>
        <taxon>Actinomycetota</taxon>
        <taxon>Actinomycetes</taxon>
        <taxon>Kitasatosporales</taxon>
        <taxon>Streptomycetaceae</taxon>
        <taxon>Streptomyces</taxon>
    </lineage>
</organism>
<accession>A0A640UKZ5</accession>
<dbReference type="PANTHER" id="PTHR35908">
    <property type="entry name" value="HYPOTHETICAL FUSION PROTEIN"/>
    <property type="match status" value="1"/>
</dbReference>
<comment type="caution">
    <text evidence="2">The sequence shown here is derived from an EMBL/GenBank/DDBJ whole genome shotgun (WGS) entry which is preliminary data.</text>
</comment>